<dbReference type="GeneID" id="2952827"/>
<reference evidence="1 4" key="1">
    <citation type="journal article" date="2003" name="J. Virol.">
        <title>Complete sequence and genomic analysis of rhesus cytomegalovirus.</title>
        <authorList>
            <person name="Hansen S.G."/>
            <person name="Strelow L.I."/>
            <person name="Franchi D.C."/>
            <person name="Anders D.G."/>
            <person name="Wong S.W."/>
        </authorList>
    </citation>
    <scope>NUCLEOTIDE SEQUENCE [LARGE SCALE GENOMIC DNA]</scope>
    <source>
        <strain evidence="1">68-1</strain>
    </source>
</reference>
<name>Q7TFQ8_RHCM6</name>
<dbReference type="Proteomes" id="UP000161430">
    <property type="component" value="Segment"/>
</dbReference>
<evidence type="ECO:0000313" key="3">
    <source>
        <dbReference type="Proteomes" id="UP000115582"/>
    </source>
</evidence>
<dbReference type="EMBL" id="DQ120516">
    <property type="protein sequence ID" value="AAZ80571.1"/>
    <property type="molecule type" value="Genomic_DNA"/>
</dbReference>
<evidence type="ECO:0000313" key="4">
    <source>
        <dbReference type="Proteomes" id="UP000161430"/>
    </source>
</evidence>
<evidence type="ECO:0000313" key="1">
    <source>
        <dbReference type="EMBL" id="AAP50600.1"/>
    </source>
</evidence>
<accession>Q2FAP6</accession>
<proteinExistence type="predicted"/>
<organism evidence="1 4">
    <name type="scientific">Rhesus cytomegalovirus (strain 68-1)</name>
    <name type="common">RhCMV</name>
    <dbReference type="NCBI Taxonomy" id="47929"/>
    <lineage>
        <taxon>Viruses</taxon>
        <taxon>Duplodnaviria</taxon>
        <taxon>Heunggongvirae</taxon>
        <taxon>Peploviricota</taxon>
        <taxon>Herviviricetes</taxon>
        <taxon>Herpesvirales</taxon>
        <taxon>Orthoherpesviridae</taxon>
        <taxon>Betaherpesvirinae</taxon>
        <taxon>Cytomegalovirus</taxon>
        <taxon>Cytomegalovirus macacinebeta3</taxon>
    </lineage>
</organism>
<keyword evidence="4" id="KW-1185">Reference proteome</keyword>
<reference evidence="2 3" key="2">
    <citation type="journal article" date="2006" name="J. Virol.">
        <title>Genomic sequence of rhesus cytomegalovirus 180.92: insights into the coding potential of rhesus cytomegalovirus.</title>
        <authorList>
            <person name="Rivailler P."/>
            <person name="Kaur A."/>
            <person name="Johnson R.P."/>
            <person name="Wang F."/>
        </authorList>
    </citation>
    <scope>NUCLEOTIDE SEQUENCE [LARGE SCALE GENOMIC DNA]</scope>
    <source>
        <strain evidence="2">CMV 180.92</strain>
    </source>
</reference>
<evidence type="ECO:0000313" key="2">
    <source>
        <dbReference type="EMBL" id="AAZ80571.1"/>
    </source>
</evidence>
<sequence length="141" mass="16077">MLNPSVINDGNFQVLLHHSWEITFIAGGADRQHGLFVDDAIPGGPDRWRYIPQESRLLIGGDGQQLSVTHPVLLHLSSESLPLRYRERQVRLAIQFKYELALLVNGAIKPLTWRQSRFTQVYAGAQRRIIHVFKNSLNEVP</sequence>
<dbReference type="RefSeq" id="YP_068167.1">
    <property type="nucleotide sequence ID" value="NC_006150.1"/>
</dbReference>
<dbReference type="EMBL" id="AY186194">
    <property type="protein sequence ID" value="AAP50600.1"/>
    <property type="molecule type" value="Genomic_DNA"/>
</dbReference>
<dbReference type="Proteomes" id="UP000115582">
    <property type="component" value="Segment"/>
</dbReference>
<accession>Q7TFQ8</accession>
<protein>
    <submittedName>
        <fullName evidence="1">Rh73</fullName>
    </submittedName>
</protein>
<organismHost>
    <name type="scientific">Macaca mulatta</name>
    <name type="common">Rhesus macaque</name>
    <dbReference type="NCBI Taxonomy" id="9544"/>
</organismHost>
<dbReference type="KEGG" id="vg:2952827"/>